<proteinExistence type="predicted"/>
<gene>
    <name evidence="2" type="ORF">LTRI10_LOCUS52559</name>
</gene>
<dbReference type="SUPFAM" id="SSF81383">
    <property type="entry name" value="F-box domain"/>
    <property type="match status" value="1"/>
</dbReference>
<dbReference type="PROSITE" id="PS50181">
    <property type="entry name" value="FBOX"/>
    <property type="match status" value="1"/>
</dbReference>
<dbReference type="PANTHER" id="PTHR16008:SF4">
    <property type="entry name" value="F-BOX ONLY PROTEIN 4"/>
    <property type="match status" value="1"/>
</dbReference>
<evidence type="ECO:0000259" key="1">
    <source>
        <dbReference type="PROSITE" id="PS50181"/>
    </source>
</evidence>
<dbReference type="InterPro" id="IPR001810">
    <property type="entry name" value="F-box_dom"/>
</dbReference>
<dbReference type="Proteomes" id="UP001497516">
    <property type="component" value="Chromosome 9"/>
</dbReference>
<organism evidence="2 3">
    <name type="scientific">Linum trigynum</name>
    <dbReference type="NCBI Taxonomy" id="586398"/>
    <lineage>
        <taxon>Eukaryota</taxon>
        <taxon>Viridiplantae</taxon>
        <taxon>Streptophyta</taxon>
        <taxon>Embryophyta</taxon>
        <taxon>Tracheophyta</taxon>
        <taxon>Spermatophyta</taxon>
        <taxon>Magnoliopsida</taxon>
        <taxon>eudicotyledons</taxon>
        <taxon>Gunneridae</taxon>
        <taxon>Pentapetalae</taxon>
        <taxon>rosids</taxon>
        <taxon>fabids</taxon>
        <taxon>Malpighiales</taxon>
        <taxon>Linaceae</taxon>
        <taxon>Linum</taxon>
    </lineage>
</organism>
<dbReference type="GO" id="GO:0019005">
    <property type="term" value="C:SCF ubiquitin ligase complex"/>
    <property type="evidence" value="ECO:0007669"/>
    <property type="project" value="TreeGrafter"/>
</dbReference>
<dbReference type="EMBL" id="OZ034822">
    <property type="protein sequence ID" value="CAL1413317.1"/>
    <property type="molecule type" value="Genomic_DNA"/>
</dbReference>
<dbReference type="InterPro" id="IPR039588">
    <property type="entry name" value="FBXO4"/>
</dbReference>
<sequence>MNESASSLENGLPFDVCLKIASYLPVLDVCVLSRCARYWRELCSSDSIWESLVCGDGPAPLSPEIPLLW</sequence>
<dbReference type="GO" id="GO:0000209">
    <property type="term" value="P:protein polyubiquitination"/>
    <property type="evidence" value="ECO:0007669"/>
    <property type="project" value="TreeGrafter"/>
</dbReference>
<name>A0AAV2GSS2_9ROSI</name>
<feature type="domain" description="F-box" evidence="1">
    <location>
        <begin position="6"/>
        <end position="52"/>
    </location>
</feature>
<dbReference type="Gene3D" id="1.20.1280.50">
    <property type="match status" value="1"/>
</dbReference>
<keyword evidence="3" id="KW-1185">Reference proteome</keyword>
<dbReference type="InterPro" id="IPR036047">
    <property type="entry name" value="F-box-like_dom_sf"/>
</dbReference>
<protein>
    <recommendedName>
        <fullName evidence="1">F-box domain-containing protein</fullName>
    </recommendedName>
</protein>
<dbReference type="AlphaFoldDB" id="A0AAV2GSS2"/>
<dbReference type="Pfam" id="PF12937">
    <property type="entry name" value="F-box-like"/>
    <property type="match status" value="1"/>
</dbReference>
<reference evidence="2 3" key="1">
    <citation type="submission" date="2024-04" db="EMBL/GenBank/DDBJ databases">
        <authorList>
            <person name="Fracassetti M."/>
        </authorList>
    </citation>
    <scope>NUCLEOTIDE SEQUENCE [LARGE SCALE GENOMIC DNA]</scope>
</reference>
<dbReference type="GO" id="GO:0031146">
    <property type="term" value="P:SCF-dependent proteasomal ubiquitin-dependent protein catabolic process"/>
    <property type="evidence" value="ECO:0007669"/>
    <property type="project" value="InterPro"/>
</dbReference>
<evidence type="ECO:0000313" key="2">
    <source>
        <dbReference type="EMBL" id="CAL1413317.1"/>
    </source>
</evidence>
<dbReference type="PANTHER" id="PTHR16008">
    <property type="entry name" value="F-BOX ONLY PROTEIN 4"/>
    <property type="match status" value="1"/>
</dbReference>
<evidence type="ECO:0000313" key="3">
    <source>
        <dbReference type="Proteomes" id="UP001497516"/>
    </source>
</evidence>
<accession>A0AAV2GSS2</accession>
<dbReference type="SMART" id="SM00256">
    <property type="entry name" value="FBOX"/>
    <property type="match status" value="1"/>
</dbReference>